<dbReference type="Gene3D" id="3.40.50.150">
    <property type="entry name" value="Vaccinia Virus protein VP39"/>
    <property type="match status" value="1"/>
</dbReference>
<proteinExistence type="predicted"/>
<keyword evidence="1" id="KW-0808">Transferase</keyword>
<keyword evidence="1" id="KW-0489">Methyltransferase</keyword>
<organism evidence="1 2">
    <name type="scientific">Teichococcus aerophilus</name>
    <dbReference type="NCBI Taxonomy" id="1224513"/>
    <lineage>
        <taxon>Bacteria</taxon>
        <taxon>Pseudomonadati</taxon>
        <taxon>Pseudomonadota</taxon>
        <taxon>Alphaproteobacteria</taxon>
        <taxon>Acetobacterales</taxon>
        <taxon>Roseomonadaceae</taxon>
        <taxon>Roseomonas</taxon>
    </lineage>
</organism>
<sequence>MNIVATAASAVERLPFPDAMTRAGIALLVDRTARKLRTTQPGMERDFAHAMSAFPIAERPDAANAQHYELPPEFFGLVLGPRRKYSCCLYEDGFTLTQAEELALAETARHADLRDGQRILELGCGWGSLSLWMAEHLPRARITAVSNSAGQRAFIEAEAARKGLTNLTIITADMNDFDIGEQFDRVVSVEMWEHMSNWQALLGRVRRWLVPDGRLFLHVFSHRSTPYHFDTADKADWIAQHFFTGGIMPSHGLIRHLDTDFTLEAEWRWSGEHYNRTAEDWLKNYDRNSAAVDAVLRDVYGADAGLWKRRWRLFFLATAGLFGARDGTEWGVSHYQLKPR</sequence>
<comment type="caution">
    <text evidence="1">The sequence shown here is derived from an EMBL/GenBank/DDBJ whole genome shotgun (WGS) entry which is preliminary data.</text>
</comment>
<dbReference type="RefSeq" id="WP_187782820.1">
    <property type="nucleotide sequence ID" value="NZ_JACTVA010000002.1"/>
</dbReference>
<name>A0ABR7RGF9_9PROT</name>
<keyword evidence="2" id="KW-1185">Reference proteome</keyword>
<dbReference type="Pfam" id="PF02353">
    <property type="entry name" value="CMAS"/>
    <property type="match status" value="1"/>
</dbReference>
<reference evidence="1 2" key="1">
    <citation type="journal article" date="2013" name="Int. J. Syst. Evol. Microbiol.">
        <title>Roseomonas aerophila sp. nov., isolated from air.</title>
        <authorList>
            <person name="Kim S.J."/>
            <person name="Weon H.Y."/>
            <person name="Ahn J.H."/>
            <person name="Hong S.B."/>
            <person name="Seok S.J."/>
            <person name="Whang K.S."/>
            <person name="Kwon S.W."/>
        </authorList>
    </citation>
    <scope>NUCLEOTIDE SEQUENCE [LARGE SCALE GENOMIC DNA]</scope>
    <source>
        <strain evidence="1 2">NBRC 108923</strain>
    </source>
</reference>
<dbReference type="EMBL" id="JACTVA010000002">
    <property type="protein sequence ID" value="MBC9205655.1"/>
    <property type="molecule type" value="Genomic_DNA"/>
</dbReference>
<evidence type="ECO:0000313" key="2">
    <source>
        <dbReference type="Proteomes" id="UP000626026"/>
    </source>
</evidence>
<dbReference type="CDD" id="cd02440">
    <property type="entry name" value="AdoMet_MTases"/>
    <property type="match status" value="1"/>
</dbReference>
<protein>
    <submittedName>
        <fullName evidence="1">Class I SAM-dependent methyltransferase</fullName>
    </submittedName>
</protein>
<dbReference type="PANTHER" id="PTHR43832">
    <property type="match status" value="1"/>
</dbReference>
<dbReference type="SUPFAM" id="SSF53335">
    <property type="entry name" value="S-adenosyl-L-methionine-dependent methyltransferases"/>
    <property type="match status" value="1"/>
</dbReference>
<dbReference type="InterPro" id="IPR029063">
    <property type="entry name" value="SAM-dependent_MTases_sf"/>
</dbReference>
<accession>A0ABR7RGF9</accession>
<dbReference type="GO" id="GO:0032259">
    <property type="term" value="P:methylation"/>
    <property type="evidence" value="ECO:0007669"/>
    <property type="project" value="UniProtKB-KW"/>
</dbReference>
<evidence type="ECO:0000313" key="1">
    <source>
        <dbReference type="EMBL" id="MBC9205655.1"/>
    </source>
</evidence>
<gene>
    <name evidence="1" type="ORF">IBL26_02305</name>
</gene>
<dbReference type="GO" id="GO:0008168">
    <property type="term" value="F:methyltransferase activity"/>
    <property type="evidence" value="ECO:0007669"/>
    <property type="project" value="UniProtKB-KW"/>
</dbReference>
<dbReference type="PANTHER" id="PTHR43832:SF1">
    <property type="entry name" value="S-ADENOSYL-L-METHIONINE-DEPENDENT METHYLTRANSFERASES SUPERFAMILY PROTEIN"/>
    <property type="match status" value="1"/>
</dbReference>
<dbReference type="Proteomes" id="UP000626026">
    <property type="component" value="Unassembled WGS sequence"/>
</dbReference>